<feature type="region of interest" description="Disordered" evidence="3">
    <location>
        <begin position="1125"/>
        <end position="1200"/>
    </location>
</feature>
<proteinExistence type="predicted"/>
<dbReference type="InterPro" id="IPR013761">
    <property type="entry name" value="SAM/pointed_sf"/>
</dbReference>
<dbReference type="PROSITE" id="PS50105">
    <property type="entry name" value="SAM_DOMAIN"/>
    <property type="match status" value="3"/>
</dbReference>
<feature type="region of interest" description="Disordered" evidence="3">
    <location>
        <begin position="614"/>
        <end position="706"/>
    </location>
</feature>
<dbReference type="InterPro" id="IPR058666">
    <property type="entry name" value="SASH1/NUB1_homeodomain"/>
</dbReference>
<feature type="compositionally biased region" description="Polar residues" evidence="3">
    <location>
        <begin position="615"/>
        <end position="624"/>
    </location>
</feature>
<evidence type="ECO:0000259" key="5">
    <source>
        <dbReference type="PROSITE" id="PS50105"/>
    </source>
</evidence>
<comment type="caution">
    <text evidence="6">The sequence shown here is derived from an EMBL/GenBank/DDBJ whole genome shotgun (WGS) entry which is preliminary data.</text>
</comment>
<dbReference type="Pfam" id="PF07653">
    <property type="entry name" value="SH3_2"/>
    <property type="match status" value="1"/>
</dbReference>
<evidence type="ECO:0000256" key="2">
    <source>
        <dbReference type="PROSITE-ProRule" id="PRU00192"/>
    </source>
</evidence>
<keyword evidence="1 2" id="KW-0728">SH3 domain</keyword>
<feature type="domain" description="SAM" evidence="5">
    <location>
        <begin position="853"/>
        <end position="917"/>
    </location>
</feature>
<feature type="domain" description="SAM" evidence="5">
    <location>
        <begin position="1292"/>
        <end position="1356"/>
    </location>
</feature>
<sequence>MSDNIIVDWLKSVRLELYTQAFLDNGYDELEVCKQIGEADLDAIGVHNGVHREILLQAVTRLREEGGTSVYFTLENTDVQQKVVKNGSEQSKSVKLGTRSASSRRGLPKTAEDVPYKTLEQLRKYVGDKLVKDGIDLACPPYVKPDNSACHSSLAALAVKYTDQLKGSSLQDVYRCLEELSMWRIKGPHHYYSTAMPPVQPAAVVNSHLPYASQVPPHTTSLSGHSPYARTGHAQFAGSCQAGHSPYASSVQTGRSNYASSGQVSHSPYASAGQTCHSPYASSSQAPVHAASYPVYASSGQASSCTMSQAVYGSPGTQPPPIPSSLPPATSHVEKNIDLHSVHTRYIYENTGFQTERRYEDLDGKDDDKKKSSTLGRFFRNIGLRRSGKKHSYKPHKGDPNAFDITMDDDDRMALMLMVKEGKITTEHALQVVSGHWPDGTIVKKYEEERRKDLEQREKAFKRKKKQTRPVKSPSATYTGSMPRCDVCSGFKGSPHDLGYPTGNVCVDPTHQMEYSQHRRVHSVGHIDHAYSSRSPEGTRSLNCTPTHCAMSRSSAVSTPVSFYSPGHHPKLYSPVFPQDPRLSLYQCRACSHHNSSMSSGGVTGRCHTALGVRVSQSESSPGVNITREDLSPGGEASRSGSCVDHSPSTTSFDLVSSESEHSIDCQSHGHVPYNHTPSHKESGHYLSNTGAISTNPGDRNRSPQVQGVWQKNVTHRDANSRNHGKENLVIGASPKSASSESNHSNHSADSSGLCSYRSASPNGGQTVVPVDEVSGCGQVSYVQAHSDFVPTSNSRDALTLQKGDVIRVLYKPPGDLWRGVLKGKTGWFRASCIEPLYTGETALEPWLDRRPNKPKTVQEVLQVIGLESLEAVFIQNGFDELDCFADVDEEDLDLLGIFDPLIRTKLLSTADLIKNTQDTPTLHWKFHQGRAGPPVAFMNKEYRHGTSYPPSQDSGCYASFEHLAQRDAYPTTSELKQQYCLHSNKENISPGDREVSEITNSVDCNTTLTSKAATNDLSGLSGDAVIMCNFAGTQTSPTYGRANCDNSANNLSSPKAHMRQSGSTNGDFVSSSQSQEGSVCSPLHSAPPFPRKCVPRQDWNFRDVQVQVMCPLGSLNLNAEGVQDGEGVPLHPHMTHNTPPTSLVLSNPQGANLRQTDSGGYRSVSRPDDGGYRSVGQLSRRSMSADRASVKRTKPEDPPEYRTVMRSLLNLITSKLVSENINLALEPYSTKAGECGIPPLLVQRYADELRQDLVSVALVVDQVRVQQLCSRHRPAVLSRDLPDSAAKACEIKISSIPEFFTSIGLPMYTSMFLEEKMSAMEDLLQLNFEDIRDITRTHAKHVKRISHALEWVRTRISTLRKTSNKDAAVPECYREEMYGIRSLMVLGPLTKIQSHREVKVFHSSVLNMYNIVKSMMV</sequence>
<dbReference type="InterPro" id="IPR001452">
    <property type="entry name" value="SH3_domain"/>
</dbReference>
<dbReference type="Pfam" id="PF07647">
    <property type="entry name" value="SAM_2"/>
    <property type="match status" value="1"/>
</dbReference>
<feature type="compositionally biased region" description="Low complexity" evidence="3">
    <location>
        <begin position="1070"/>
        <end position="1082"/>
    </location>
</feature>
<evidence type="ECO:0000313" key="7">
    <source>
        <dbReference type="Proteomes" id="UP000242188"/>
    </source>
</evidence>
<feature type="compositionally biased region" description="Polar residues" evidence="3">
    <location>
        <begin position="686"/>
        <end position="706"/>
    </location>
</feature>
<dbReference type="PANTHER" id="PTHR12301:SF10">
    <property type="match status" value="1"/>
</dbReference>
<evidence type="ECO:0000256" key="3">
    <source>
        <dbReference type="SAM" id="MobiDB-lite"/>
    </source>
</evidence>
<reference evidence="6 7" key="1">
    <citation type="journal article" date="2017" name="Nat. Ecol. Evol.">
        <title>Scallop genome provides insights into evolution of bilaterian karyotype and development.</title>
        <authorList>
            <person name="Wang S."/>
            <person name="Zhang J."/>
            <person name="Jiao W."/>
            <person name="Li J."/>
            <person name="Xun X."/>
            <person name="Sun Y."/>
            <person name="Guo X."/>
            <person name="Huan P."/>
            <person name="Dong B."/>
            <person name="Zhang L."/>
            <person name="Hu X."/>
            <person name="Sun X."/>
            <person name="Wang J."/>
            <person name="Zhao C."/>
            <person name="Wang Y."/>
            <person name="Wang D."/>
            <person name="Huang X."/>
            <person name="Wang R."/>
            <person name="Lv J."/>
            <person name="Li Y."/>
            <person name="Zhang Z."/>
            <person name="Liu B."/>
            <person name="Lu W."/>
            <person name="Hui Y."/>
            <person name="Liang J."/>
            <person name="Zhou Z."/>
            <person name="Hou R."/>
            <person name="Li X."/>
            <person name="Liu Y."/>
            <person name="Li H."/>
            <person name="Ning X."/>
            <person name="Lin Y."/>
            <person name="Zhao L."/>
            <person name="Xing Q."/>
            <person name="Dou J."/>
            <person name="Li Y."/>
            <person name="Mao J."/>
            <person name="Guo H."/>
            <person name="Dou H."/>
            <person name="Li T."/>
            <person name="Mu C."/>
            <person name="Jiang W."/>
            <person name="Fu Q."/>
            <person name="Fu X."/>
            <person name="Miao Y."/>
            <person name="Liu J."/>
            <person name="Yu Q."/>
            <person name="Li R."/>
            <person name="Liao H."/>
            <person name="Li X."/>
            <person name="Kong Y."/>
            <person name="Jiang Z."/>
            <person name="Chourrout D."/>
            <person name="Li R."/>
            <person name="Bao Z."/>
        </authorList>
    </citation>
    <scope>NUCLEOTIDE SEQUENCE [LARGE SCALE GENOMIC DNA]</scope>
    <source>
        <strain evidence="6 7">PY_sf001</strain>
    </source>
</reference>
<dbReference type="SMART" id="SM00326">
    <property type="entry name" value="SH3"/>
    <property type="match status" value="1"/>
</dbReference>
<dbReference type="PROSITE" id="PS50002">
    <property type="entry name" value="SH3"/>
    <property type="match status" value="1"/>
</dbReference>
<feature type="region of interest" description="Disordered" evidence="3">
    <location>
        <begin position="734"/>
        <end position="758"/>
    </location>
</feature>
<feature type="domain" description="SAM" evidence="5">
    <location>
        <begin position="1"/>
        <end position="65"/>
    </location>
</feature>
<dbReference type="SUPFAM" id="SSF47769">
    <property type="entry name" value="SAM/Pointed domain"/>
    <property type="match status" value="3"/>
</dbReference>
<feature type="compositionally biased region" description="Pro residues" evidence="3">
    <location>
        <begin position="317"/>
        <end position="326"/>
    </location>
</feature>
<dbReference type="Gene3D" id="1.10.150.50">
    <property type="entry name" value="Transcription Factor, Ets-1"/>
    <property type="match status" value="3"/>
</dbReference>
<feature type="compositionally biased region" description="Polar residues" evidence="3">
    <location>
        <begin position="1136"/>
        <end position="1159"/>
    </location>
</feature>
<feature type="compositionally biased region" description="Low complexity" evidence="3">
    <location>
        <begin position="737"/>
        <end position="752"/>
    </location>
</feature>
<evidence type="ECO:0000256" key="1">
    <source>
        <dbReference type="ARBA" id="ARBA00022443"/>
    </source>
</evidence>
<dbReference type="Pfam" id="PF26285">
    <property type="entry name" value="SASH1_Homeodomain"/>
    <property type="match status" value="1"/>
</dbReference>
<keyword evidence="7" id="KW-1185">Reference proteome</keyword>
<evidence type="ECO:0000259" key="4">
    <source>
        <dbReference type="PROSITE" id="PS50002"/>
    </source>
</evidence>
<evidence type="ECO:0000313" key="6">
    <source>
        <dbReference type="EMBL" id="OWF43651.1"/>
    </source>
</evidence>
<dbReference type="InterPro" id="IPR036028">
    <property type="entry name" value="SH3-like_dom_sf"/>
</dbReference>
<accession>A0A210Q4L0</accession>
<feature type="domain" description="SH3" evidence="4">
    <location>
        <begin position="778"/>
        <end position="839"/>
    </location>
</feature>
<dbReference type="EMBL" id="NEDP02005035">
    <property type="protein sequence ID" value="OWF43651.1"/>
    <property type="molecule type" value="Genomic_DNA"/>
</dbReference>
<dbReference type="Proteomes" id="UP000242188">
    <property type="component" value="Unassembled WGS sequence"/>
</dbReference>
<dbReference type="PANTHER" id="PTHR12301">
    <property type="entry name" value="SAM-DOMAIN, SH3 AND NUCLEAR LOCALIZATION SIGNALS PROTEIN RELATED"/>
    <property type="match status" value="1"/>
</dbReference>
<gene>
    <name evidence="6" type="ORF">KP79_PYT01839</name>
</gene>
<organism evidence="6 7">
    <name type="scientific">Mizuhopecten yessoensis</name>
    <name type="common">Japanese scallop</name>
    <name type="synonym">Patinopecten yessoensis</name>
    <dbReference type="NCBI Taxonomy" id="6573"/>
    <lineage>
        <taxon>Eukaryota</taxon>
        <taxon>Metazoa</taxon>
        <taxon>Spiralia</taxon>
        <taxon>Lophotrochozoa</taxon>
        <taxon>Mollusca</taxon>
        <taxon>Bivalvia</taxon>
        <taxon>Autobranchia</taxon>
        <taxon>Pteriomorphia</taxon>
        <taxon>Pectinida</taxon>
        <taxon>Pectinoidea</taxon>
        <taxon>Pectinidae</taxon>
        <taxon>Mizuhopecten</taxon>
    </lineage>
</organism>
<dbReference type="InterPro" id="IPR051725">
    <property type="entry name" value="SAM-SH3_domain_protein"/>
</dbReference>
<feature type="region of interest" description="Disordered" evidence="3">
    <location>
        <begin position="1051"/>
        <end position="1088"/>
    </location>
</feature>
<dbReference type="SMART" id="SM00454">
    <property type="entry name" value="SAM"/>
    <property type="match status" value="3"/>
</dbReference>
<dbReference type="Pfam" id="PF00536">
    <property type="entry name" value="SAM_1"/>
    <property type="match status" value="2"/>
</dbReference>
<dbReference type="SUPFAM" id="SSF50044">
    <property type="entry name" value="SH3-domain"/>
    <property type="match status" value="1"/>
</dbReference>
<dbReference type="OrthoDB" id="10047268at2759"/>
<feature type="compositionally biased region" description="Polar residues" evidence="3">
    <location>
        <begin position="647"/>
        <end position="658"/>
    </location>
</feature>
<feature type="region of interest" description="Disordered" evidence="3">
    <location>
        <begin position="310"/>
        <end position="329"/>
    </location>
</feature>
<feature type="region of interest" description="Disordered" evidence="3">
    <location>
        <begin position="251"/>
        <end position="281"/>
    </location>
</feature>
<name>A0A210Q4L0_MIZYE</name>
<dbReference type="STRING" id="6573.A0A210Q4L0"/>
<dbReference type="InterPro" id="IPR001660">
    <property type="entry name" value="SAM"/>
</dbReference>
<protein>
    <submittedName>
        <fullName evidence="6">Sterile alpha motif domain-containing protein 5</fullName>
    </submittedName>
</protein>
<dbReference type="Gene3D" id="2.30.30.40">
    <property type="entry name" value="SH3 Domains"/>
    <property type="match status" value="1"/>
</dbReference>